<dbReference type="CDD" id="cd06225">
    <property type="entry name" value="HAMP"/>
    <property type="match status" value="1"/>
</dbReference>
<dbReference type="PRINTS" id="PR00344">
    <property type="entry name" value="BCTRLSENSOR"/>
</dbReference>
<dbReference type="Pfam" id="PF00672">
    <property type="entry name" value="HAMP"/>
    <property type="match status" value="1"/>
</dbReference>
<dbReference type="EC" id="2.7.13.3" evidence="3"/>
<dbReference type="Gene3D" id="6.10.340.10">
    <property type="match status" value="1"/>
</dbReference>
<feature type="modified residue" description="4-aspartylphosphate" evidence="8">
    <location>
        <position position="594"/>
    </location>
</feature>
<gene>
    <name evidence="12" type="ORF">PMH09_09115</name>
</gene>
<reference evidence="12 13" key="1">
    <citation type="submission" date="2023-01" db="EMBL/GenBank/DDBJ databases">
        <title>Novel diversity within Roseofilum (Cyanobacteria; Desertifilaceae) from marine benthic mats with descriptions of four novel species.</title>
        <authorList>
            <person name="Wang Y."/>
            <person name="Berthold D.E."/>
            <person name="Hu J."/>
            <person name="Lefler F.W."/>
            <person name="Laughinghouse H.D. IV."/>
        </authorList>
    </citation>
    <scope>NUCLEOTIDE SEQUENCE [LARGE SCALE GENOMIC DNA]</scope>
    <source>
        <strain evidence="12 13">BLCC-M143</strain>
    </source>
</reference>
<evidence type="ECO:0000256" key="2">
    <source>
        <dbReference type="ARBA" id="ARBA00004370"/>
    </source>
</evidence>
<dbReference type="Pfam" id="PF00072">
    <property type="entry name" value="Response_reg"/>
    <property type="match status" value="1"/>
</dbReference>
<keyword evidence="5" id="KW-0808">Transferase</keyword>
<keyword evidence="12" id="KW-0067">ATP-binding</keyword>
<dbReference type="Gene3D" id="3.40.50.2300">
    <property type="match status" value="1"/>
</dbReference>
<evidence type="ECO:0000313" key="12">
    <source>
        <dbReference type="EMBL" id="MDJ1183358.1"/>
    </source>
</evidence>
<dbReference type="Pfam" id="PF00512">
    <property type="entry name" value="HisKA"/>
    <property type="match status" value="1"/>
</dbReference>
<dbReference type="CDD" id="cd17546">
    <property type="entry name" value="REC_hyHK_CKI1_RcsC-like"/>
    <property type="match status" value="1"/>
</dbReference>
<dbReference type="InterPro" id="IPR003594">
    <property type="entry name" value="HATPase_dom"/>
</dbReference>
<dbReference type="CDD" id="cd16922">
    <property type="entry name" value="HATPase_EvgS-ArcB-TorS-like"/>
    <property type="match status" value="1"/>
</dbReference>
<dbReference type="SMART" id="SM00448">
    <property type="entry name" value="REC"/>
    <property type="match status" value="1"/>
</dbReference>
<dbReference type="InterPro" id="IPR003661">
    <property type="entry name" value="HisK_dim/P_dom"/>
</dbReference>
<evidence type="ECO:0000256" key="5">
    <source>
        <dbReference type="ARBA" id="ARBA00022679"/>
    </source>
</evidence>
<comment type="catalytic activity">
    <reaction evidence="1">
        <text>ATP + protein L-histidine = ADP + protein N-phospho-L-histidine.</text>
        <dbReference type="EC" id="2.7.13.3"/>
    </reaction>
</comment>
<dbReference type="RefSeq" id="WP_283758013.1">
    <property type="nucleotide sequence ID" value="NZ_JAQOSQ010000007.1"/>
</dbReference>
<dbReference type="Pfam" id="PF02518">
    <property type="entry name" value="HATPase_c"/>
    <property type="match status" value="1"/>
</dbReference>
<evidence type="ECO:0000256" key="4">
    <source>
        <dbReference type="ARBA" id="ARBA00022553"/>
    </source>
</evidence>
<comment type="caution">
    <text evidence="12">The sequence shown here is derived from an EMBL/GenBank/DDBJ whole genome shotgun (WGS) entry which is preliminary data.</text>
</comment>
<dbReference type="PANTHER" id="PTHR43047">
    <property type="entry name" value="TWO-COMPONENT HISTIDINE PROTEIN KINASE"/>
    <property type="match status" value="1"/>
</dbReference>
<evidence type="ECO:0000256" key="6">
    <source>
        <dbReference type="ARBA" id="ARBA00022777"/>
    </source>
</evidence>
<evidence type="ECO:0000313" key="13">
    <source>
        <dbReference type="Proteomes" id="UP001232992"/>
    </source>
</evidence>
<protein>
    <recommendedName>
        <fullName evidence="3">histidine kinase</fullName>
        <ecNumber evidence="3">2.7.13.3</ecNumber>
    </recommendedName>
</protein>
<keyword evidence="6" id="KW-0418">Kinase</keyword>
<dbReference type="Proteomes" id="UP001232992">
    <property type="component" value="Unassembled WGS sequence"/>
</dbReference>
<name>A0ABT7BVY5_9CYAN</name>
<dbReference type="InterPro" id="IPR005467">
    <property type="entry name" value="His_kinase_dom"/>
</dbReference>
<dbReference type="SUPFAM" id="SSF55874">
    <property type="entry name" value="ATPase domain of HSP90 chaperone/DNA topoisomerase II/histidine kinase"/>
    <property type="match status" value="1"/>
</dbReference>
<dbReference type="InterPro" id="IPR036097">
    <property type="entry name" value="HisK_dim/P_sf"/>
</dbReference>
<evidence type="ECO:0000256" key="8">
    <source>
        <dbReference type="PROSITE-ProRule" id="PRU00169"/>
    </source>
</evidence>
<evidence type="ECO:0000259" key="10">
    <source>
        <dbReference type="PROSITE" id="PS50110"/>
    </source>
</evidence>
<dbReference type="GO" id="GO:0005524">
    <property type="term" value="F:ATP binding"/>
    <property type="evidence" value="ECO:0007669"/>
    <property type="project" value="UniProtKB-KW"/>
</dbReference>
<dbReference type="SMART" id="SM00304">
    <property type="entry name" value="HAMP"/>
    <property type="match status" value="1"/>
</dbReference>
<dbReference type="InterPro" id="IPR004358">
    <property type="entry name" value="Sig_transdc_His_kin-like_C"/>
</dbReference>
<dbReference type="InterPro" id="IPR036890">
    <property type="entry name" value="HATPase_C_sf"/>
</dbReference>
<dbReference type="SUPFAM" id="SSF52172">
    <property type="entry name" value="CheY-like"/>
    <property type="match status" value="1"/>
</dbReference>
<feature type="domain" description="Response regulatory" evidence="10">
    <location>
        <begin position="545"/>
        <end position="661"/>
    </location>
</feature>
<organism evidence="12 13">
    <name type="scientific">Roseofilum casamattae BLCC-M143</name>
    <dbReference type="NCBI Taxonomy" id="3022442"/>
    <lineage>
        <taxon>Bacteria</taxon>
        <taxon>Bacillati</taxon>
        <taxon>Cyanobacteriota</taxon>
        <taxon>Cyanophyceae</taxon>
        <taxon>Desertifilales</taxon>
        <taxon>Desertifilaceae</taxon>
        <taxon>Roseofilum</taxon>
        <taxon>Roseofilum casamattae</taxon>
    </lineage>
</organism>
<dbReference type="InterPro" id="IPR011006">
    <property type="entry name" value="CheY-like_superfamily"/>
</dbReference>
<sequence>MGYILSLGVMIGGSVVGLSVSEYYQQRAYHQLEIASHQKLLLKELENSAIAIRLHPQRLLAVLGDTIWFHYEADKFLVDINRLQQAIAEIEGFLKTHADESDVEDSRWQETLNGYRRVGANYRALIESLWDRIDPPRLTPGQIEPARSTITATLTEKTAIQIEIEFDRLLENLALIEDAIDTQYQTARQEQLRAQSLRGWLVGSSITISLLLSGILVWLTSTAIASPLQSVERVACEITQGSDFNLRCPITTRDEVASVARAFNQLVEWISNYTQELETARQDADAANQAKSDFLASMSHELRTPLNGILGYVQIMERARDLNSQRQGLQVIHQCSTHLLDLINDILDLAKIEARKLELIPHEMHFPSFLSGIAQVAQVRAEHQGIEFEYRLHPRIPQAIVADEKRLRQVLLNLLGNAIKFTHQGRTILDVSLLDDRSVRGENFQWLRFCVRDTGVGMKPEQLESIFLPFEQLGSQLQKAAGTGLGLSISQQILAMMNSEIQVRSVLGEGSEFWFDLELPRVTQSSITIRKKEADIISYVGSPRKVLIVDDKAINRRVIAELLQSLDFQCCEAEDGAIGLRIAQQFQPDAIITDLMMPNMDGLAMTKQLRSRSGFQETIIIAASASVLEGDRQSSLTAGCNAFLHKPINLQELLECLQQWLRLEWIVNSRISSRPNLLNLDYEELEDGVPPAEVLSRILTVAQMGDIEAIENEIKALQAKSDRYHLFCDRVDRFLEEFNDVAIVQLTTACLEILEGSDPCC</sequence>
<evidence type="ECO:0000259" key="11">
    <source>
        <dbReference type="PROSITE" id="PS50885"/>
    </source>
</evidence>
<evidence type="ECO:0000259" key="9">
    <source>
        <dbReference type="PROSITE" id="PS50109"/>
    </source>
</evidence>
<dbReference type="PROSITE" id="PS50109">
    <property type="entry name" value="HIS_KIN"/>
    <property type="match status" value="1"/>
</dbReference>
<keyword evidence="4 8" id="KW-0597">Phosphoprotein</keyword>
<keyword evidence="12" id="KW-0547">Nucleotide-binding</keyword>
<dbReference type="SMART" id="SM00387">
    <property type="entry name" value="HATPase_c"/>
    <property type="match status" value="1"/>
</dbReference>
<dbReference type="PROSITE" id="PS50885">
    <property type="entry name" value="HAMP"/>
    <property type="match status" value="1"/>
</dbReference>
<dbReference type="EMBL" id="JAQOSQ010000007">
    <property type="protein sequence ID" value="MDJ1183358.1"/>
    <property type="molecule type" value="Genomic_DNA"/>
</dbReference>
<accession>A0ABT7BVY5</accession>
<keyword evidence="13" id="KW-1185">Reference proteome</keyword>
<evidence type="ECO:0000256" key="1">
    <source>
        <dbReference type="ARBA" id="ARBA00000085"/>
    </source>
</evidence>
<dbReference type="CDD" id="cd00082">
    <property type="entry name" value="HisKA"/>
    <property type="match status" value="1"/>
</dbReference>
<comment type="subcellular location">
    <subcellularLocation>
        <location evidence="2">Membrane</location>
    </subcellularLocation>
</comment>
<feature type="domain" description="Histidine kinase" evidence="9">
    <location>
        <begin position="297"/>
        <end position="521"/>
    </location>
</feature>
<dbReference type="Gene3D" id="3.30.565.10">
    <property type="entry name" value="Histidine kinase-like ATPase, C-terminal domain"/>
    <property type="match status" value="1"/>
</dbReference>
<feature type="domain" description="HAMP" evidence="11">
    <location>
        <begin position="222"/>
        <end position="275"/>
    </location>
</feature>
<proteinExistence type="predicted"/>
<dbReference type="InterPro" id="IPR001789">
    <property type="entry name" value="Sig_transdc_resp-reg_receiver"/>
</dbReference>
<dbReference type="SUPFAM" id="SSF47384">
    <property type="entry name" value="Homodimeric domain of signal transducing histidine kinase"/>
    <property type="match status" value="1"/>
</dbReference>
<dbReference type="PROSITE" id="PS50110">
    <property type="entry name" value="RESPONSE_REGULATORY"/>
    <property type="match status" value="1"/>
</dbReference>
<evidence type="ECO:0000256" key="7">
    <source>
        <dbReference type="ARBA" id="ARBA00023012"/>
    </source>
</evidence>
<keyword evidence="7" id="KW-0902">Two-component regulatory system</keyword>
<dbReference type="SMART" id="SM00388">
    <property type="entry name" value="HisKA"/>
    <property type="match status" value="1"/>
</dbReference>
<dbReference type="InterPro" id="IPR003660">
    <property type="entry name" value="HAMP_dom"/>
</dbReference>
<evidence type="ECO:0000256" key="3">
    <source>
        <dbReference type="ARBA" id="ARBA00012438"/>
    </source>
</evidence>
<dbReference type="Gene3D" id="1.10.287.130">
    <property type="match status" value="1"/>
</dbReference>